<dbReference type="InterPro" id="IPR006680">
    <property type="entry name" value="Amidohydro-rel"/>
</dbReference>
<gene>
    <name evidence="2" type="ORF">UFOPK3001_00379</name>
</gene>
<sequence length="439" mass="46936">MSEILITGGSLIDGTGAAPRAADVLLRDDSIVAVGPHGTVVAAADALRINATGKTVMPGLIDAHLHSTFDDVQSNDELFFHREAAMSALTTSQNLQKILRAGVTSFMDPDTAWGIGPSVRDAIDCGVIDGPRMKTGYQALLTAVGGTAGRLIPDEGRTGYAQVVNNTDEIVMWTRRHIKYGADWIKIHATGSVPTRKGELLVWTEDEMKASCDTAHDLGIPVTAHCRSDESTAAAVRAGVDLILHASYITEDTVQLLVDSGTPVCPTFTFLANLADYGPKVGAGIGQEDLFRGEIRATAKMMRAAYDAGVPILCGSESGFALTPYGHWHGREMEVFVNELGLTPLEAITCGTKNGALAMRMDDVGVIDVGYRADVLVVDGDPSKDIRLLNDKSRFAHIISKGKPVDTTRPWPSHTKIPGSKVANWSSEPLTFERAMTPD</sequence>
<dbReference type="PANTHER" id="PTHR43135:SF3">
    <property type="entry name" value="ALPHA-D-RIBOSE 1-METHYLPHOSPHONATE 5-TRIPHOSPHATE DIPHOSPHATASE"/>
    <property type="match status" value="1"/>
</dbReference>
<name>A0A6J6X9V7_9ZZZZ</name>
<accession>A0A6J6X9V7</accession>
<organism evidence="2">
    <name type="scientific">freshwater metagenome</name>
    <dbReference type="NCBI Taxonomy" id="449393"/>
    <lineage>
        <taxon>unclassified sequences</taxon>
        <taxon>metagenomes</taxon>
        <taxon>ecological metagenomes</taxon>
    </lineage>
</organism>
<protein>
    <submittedName>
        <fullName evidence="2">Unannotated protein</fullName>
    </submittedName>
</protein>
<dbReference type="Gene3D" id="3.20.20.140">
    <property type="entry name" value="Metal-dependent hydrolases"/>
    <property type="match status" value="1"/>
</dbReference>
<dbReference type="PANTHER" id="PTHR43135">
    <property type="entry name" value="ALPHA-D-RIBOSE 1-METHYLPHOSPHONATE 5-TRIPHOSPHATE DIPHOSPHATASE"/>
    <property type="match status" value="1"/>
</dbReference>
<dbReference type="AlphaFoldDB" id="A0A6J6X9V7"/>
<evidence type="ECO:0000313" key="2">
    <source>
        <dbReference type="EMBL" id="CAB4792234.1"/>
    </source>
</evidence>
<evidence type="ECO:0000259" key="1">
    <source>
        <dbReference type="Pfam" id="PF01979"/>
    </source>
</evidence>
<dbReference type="InterPro" id="IPR051781">
    <property type="entry name" value="Metallo-dep_Hydrolase"/>
</dbReference>
<dbReference type="SUPFAM" id="SSF51556">
    <property type="entry name" value="Metallo-dependent hydrolases"/>
    <property type="match status" value="1"/>
</dbReference>
<dbReference type="GO" id="GO:0016810">
    <property type="term" value="F:hydrolase activity, acting on carbon-nitrogen (but not peptide) bonds"/>
    <property type="evidence" value="ECO:0007669"/>
    <property type="project" value="InterPro"/>
</dbReference>
<feature type="domain" description="Amidohydrolase-related" evidence="1">
    <location>
        <begin position="55"/>
        <end position="405"/>
    </location>
</feature>
<dbReference type="InterPro" id="IPR032466">
    <property type="entry name" value="Metal_Hydrolase"/>
</dbReference>
<reference evidence="2" key="1">
    <citation type="submission" date="2020-05" db="EMBL/GenBank/DDBJ databases">
        <authorList>
            <person name="Chiriac C."/>
            <person name="Salcher M."/>
            <person name="Ghai R."/>
            <person name="Kavagutti S V."/>
        </authorList>
    </citation>
    <scope>NUCLEOTIDE SEQUENCE</scope>
</reference>
<dbReference type="SUPFAM" id="SSF51338">
    <property type="entry name" value="Composite domain of metallo-dependent hydrolases"/>
    <property type="match status" value="1"/>
</dbReference>
<proteinExistence type="predicted"/>
<dbReference type="CDD" id="cd01299">
    <property type="entry name" value="Met_dep_hydrolase_A"/>
    <property type="match status" value="1"/>
</dbReference>
<dbReference type="Gene3D" id="2.30.40.10">
    <property type="entry name" value="Urease, subunit C, domain 1"/>
    <property type="match status" value="1"/>
</dbReference>
<dbReference type="Pfam" id="PF01979">
    <property type="entry name" value="Amidohydro_1"/>
    <property type="match status" value="1"/>
</dbReference>
<dbReference type="InterPro" id="IPR011059">
    <property type="entry name" value="Metal-dep_hydrolase_composite"/>
</dbReference>
<dbReference type="EMBL" id="CAFAAJ010000016">
    <property type="protein sequence ID" value="CAB4792234.1"/>
    <property type="molecule type" value="Genomic_DNA"/>
</dbReference>
<dbReference type="InterPro" id="IPR057744">
    <property type="entry name" value="OTAase-like"/>
</dbReference>